<evidence type="ECO:0000313" key="5">
    <source>
        <dbReference type="Proteomes" id="UP000001396"/>
    </source>
</evidence>
<gene>
    <name evidence="4" type="ORF">PPL_10595</name>
</gene>
<keyword evidence="2" id="KW-0472">Membrane</keyword>
<dbReference type="AlphaFoldDB" id="D3BRI4"/>
<protein>
    <recommendedName>
        <fullName evidence="3">EGF-like domain-containing protein</fullName>
    </recommendedName>
</protein>
<proteinExistence type="predicted"/>
<evidence type="ECO:0000259" key="3">
    <source>
        <dbReference type="PROSITE" id="PS01186"/>
    </source>
</evidence>
<dbReference type="InParanoid" id="D3BRI4"/>
<feature type="transmembrane region" description="Helical" evidence="2">
    <location>
        <begin position="1046"/>
        <end position="1069"/>
    </location>
</feature>
<sequence>MAGINIFNLTVYCPAPIPTSASMVLNESLIIQNDYLQYYPSSFVLNKYNKYNYLSVLADFNVTDCKYFIMDNSHVNVNLSRLLVQVSGNSTSGTYYGGHRLINDTDYTDFSVFSLNPDFQYNGSKLKNLTIGDIPAIEQFSPSITRKFIYLSYDTPTINLIEFNYTQNYDKVASVENCWIDMPFPFGINGGPSTYLSSFIMLNSIYKEVYQGAITIGGVVIYKYLSYQPISIHDSSPPTILSMKVLRTTDRSQYLRIRIQDDYSGFYKIVLGRNTLGDEVFFNTSNLVLGSLLDATMDFSSFTYFEFDDQVETTNTSPQRLLRFNLTFIDTDFHPQLVVSWEGQKRVGYGSWNPDIQLYEIVFTLAKNMINSSLDYRLHYKSGYIEGIAIQSFFDPTWKTKLLVNSINGDYIPPIITSIISTLSGQSCSFTWNITIEDQTGFDNGTIIVKETTGLQTFSFDFNRNTRTSSVIYDNGNLYISKYSLCKEGINNFTITTIRLTDTEGNTGTYDSFYSDKYIVPLLSTSYNRLIGNMTIRYLYSSNANTTNYIFNPTITNLYLNRYSIDQFSNDRTVSIEISLESQFLLNTPPTFYLQSLNHPLLSCESYQTQQNTFKCDLTIPFGYGFEVAYISVYGITDIFKFYKGFNTIDLQQMNLPYKVLLSKSRFPSIVNYSPFTSTIGGNVTLTGVNLNPIETNQSFVYVLLPSGVNITLPVLSKASDYIVISMIPISSSVSLIYYVEDFYSNKITLTPYDILNPSQSPKPTPGCLVDKDCSLHGSCLNGTCQCEKGYYGGDCSNVIAPIAPSFNETRPSVIIDYQGHLSSIQIEYLREMSAINEVISTYNLTNVNWSVTNVSNELREAYQYSYNVSESTSIFVVLEWFVNGVNYSFIDDLYYIPPHSLKYTITFSPYQFKSIFNSLQLVMSSSIRGSSDLSQCNSNRGGSGSGEDHSEKELDSINLSINDQSLFGTFIRVGDIDKRKLSISNTIISKQHANDSIGLEIGINIPYFSQYAVLDPNFSLLLNTNPNTDQCNGNSASFALTKIQLIAVIVSASLFAAVIVIIVVIVIIKKRKLYEYNQRLQYQIEKADKYIEQ</sequence>
<evidence type="ECO:0000256" key="2">
    <source>
        <dbReference type="SAM" id="Phobius"/>
    </source>
</evidence>
<reference evidence="4 5" key="1">
    <citation type="journal article" date="2011" name="Genome Res.">
        <title>Phylogeny-wide analysis of social amoeba genomes highlights ancient origins for complex intercellular communication.</title>
        <authorList>
            <person name="Heidel A.J."/>
            <person name="Lawal H.M."/>
            <person name="Felder M."/>
            <person name="Schilde C."/>
            <person name="Helps N.R."/>
            <person name="Tunggal B."/>
            <person name="Rivero F."/>
            <person name="John U."/>
            <person name="Schleicher M."/>
            <person name="Eichinger L."/>
            <person name="Platzer M."/>
            <person name="Noegel A.A."/>
            <person name="Schaap P."/>
            <person name="Gloeckner G."/>
        </authorList>
    </citation>
    <scope>NUCLEOTIDE SEQUENCE [LARGE SCALE GENOMIC DNA]</scope>
    <source>
        <strain evidence="5">ATCC 26659 / Pp 5 / PN500</strain>
    </source>
</reference>
<dbReference type="Pfam" id="PF24893">
    <property type="entry name" value="DUF7743"/>
    <property type="match status" value="1"/>
</dbReference>
<organism evidence="4 5">
    <name type="scientific">Heterostelium pallidum (strain ATCC 26659 / Pp 5 / PN500)</name>
    <name type="common">Cellular slime mold</name>
    <name type="synonym">Polysphondylium pallidum</name>
    <dbReference type="NCBI Taxonomy" id="670386"/>
    <lineage>
        <taxon>Eukaryota</taxon>
        <taxon>Amoebozoa</taxon>
        <taxon>Evosea</taxon>
        <taxon>Eumycetozoa</taxon>
        <taxon>Dictyostelia</taxon>
        <taxon>Acytosteliales</taxon>
        <taxon>Acytosteliaceae</taxon>
        <taxon>Heterostelium</taxon>
    </lineage>
</organism>
<evidence type="ECO:0000256" key="1">
    <source>
        <dbReference type="SAM" id="MobiDB-lite"/>
    </source>
</evidence>
<feature type="domain" description="EGF-like" evidence="3">
    <location>
        <begin position="785"/>
        <end position="796"/>
    </location>
</feature>
<keyword evidence="2" id="KW-0812">Transmembrane</keyword>
<dbReference type="InterPro" id="IPR054484">
    <property type="entry name" value="ComC_SSD"/>
</dbReference>
<dbReference type="GeneID" id="31366064"/>
<feature type="compositionally biased region" description="Polar residues" evidence="1">
    <location>
        <begin position="931"/>
        <end position="941"/>
    </location>
</feature>
<dbReference type="InterPro" id="IPR055462">
    <property type="entry name" value="DUF7034"/>
</dbReference>
<dbReference type="InterPro" id="IPR000742">
    <property type="entry name" value="EGF"/>
</dbReference>
<accession>D3BRI4</accession>
<name>D3BRI4_HETP5</name>
<keyword evidence="5" id="KW-1185">Reference proteome</keyword>
<feature type="region of interest" description="Disordered" evidence="1">
    <location>
        <begin position="931"/>
        <end position="952"/>
    </location>
</feature>
<dbReference type="Pfam" id="PF23033">
    <property type="entry name" value="DUF7034"/>
    <property type="match status" value="1"/>
</dbReference>
<dbReference type="Pfam" id="PF22933">
    <property type="entry name" value="ComC_SSD"/>
    <property type="match status" value="1"/>
</dbReference>
<evidence type="ECO:0000313" key="4">
    <source>
        <dbReference type="EMBL" id="EFA76016.1"/>
    </source>
</evidence>
<dbReference type="Proteomes" id="UP000001396">
    <property type="component" value="Unassembled WGS sequence"/>
</dbReference>
<dbReference type="Gene3D" id="2.10.25.10">
    <property type="entry name" value="Laminin"/>
    <property type="match status" value="1"/>
</dbReference>
<dbReference type="EMBL" id="ADBJ01000050">
    <property type="protein sequence ID" value="EFA76016.1"/>
    <property type="molecule type" value="Genomic_DNA"/>
</dbReference>
<dbReference type="PROSITE" id="PS01186">
    <property type="entry name" value="EGF_2"/>
    <property type="match status" value="1"/>
</dbReference>
<keyword evidence="2" id="KW-1133">Transmembrane helix</keyword>
<dbReference type="RefSeq" id="XP_020428150.1">
    <property type="nucleotide sequence ID" value="XM_020581363.1"/>
</dbReference>
<dbReference type="PANTHER" id="PTHR31378">
    <property type="entry name" value="EGF-LIKE DOMAIN-CONTAINING PROTEIN-RELATED-RELATED"/>
    <property type="match status" value="1"/>
</dbReference>
<dbReference type="InterPro" id="IPR056645">
    <property type="entry name" value="DUF7743"/>
</dbReference>
<dbReference type="PANTHER" id="PTHR31378:SF17">
    <property type="match status" value="1"/>
</dbReference>
<comment type="caution">
    <text evidence="4">The sequence shown here is derived from an EMBL/GenBank/DDBJ whole genome shotgun (WGS) entry which is preliminary data.</text>
</comment>